<organism evidence="3 4">
    <name type="scientific">Streptomyces noboritoensis</name>
    <dbReference type="NCBI Taxonomy" id="67337"/>
    <lineage>
        <taxon>Bacteria</taxon>
        <taxon>Bacillati</taxon>
        <taxon>Actinomycetota</taxon>
        <taxon>Actinomycetes</taxon>
        <taxon>Kitasatosporales</taxon>
        <taxon>Streptomycetaceae</taxon>
        <taxon>Streptomyces</taxon>
    </lineage>
</organism>
<dbReference type="Gene3D" id="3.30.300.30">
    <property type="match status" value="1"/>
</dbReference>
<gene>
    <name evidence="3" type="ORF">ACFH04_08745</name>
</gene>
<dbReference type="SUPFAM" id="SSF56801">
    <property type="entry name" value="Acetyl-CoA synthetase-like"/>
    <property type="match status" value="1"/>
</dbReference>
<evidence type="ECO:0000256" key="1">
    <source>
        <dbReference type="ARBA" id="ARBA00006432"/>
    </source>
</evidence>
<dbReference type="InterPro" id="IPR000873">
    <property type="entry name" value="AMP-dep_synth/lig_dom"/>
</dbReference>
<dbReference type="Proteomes" id="UP001589887">
    <property type="component" value="Unassembled WGS sequence"/>
</dbReference>
<feature type="domain" description="AMP-dependent synthetase/ligase" evidence="2">
    <location>
        <begin position="20"/>
        <end position="401"/>
    </location>
</feature>
<dbReference type="Pfam" id="PF00501">
    <property type="entry name" value="AMP-binding"/>
    <property type="match status" value="1"/>
</dbReference>
<reference evidence="3 4" key="1">
    <citation type="submission" date="2024-09" db="EMBL/GenBank/DDBJ databases">
        <authorList>
            <person name="Sun Q."/>
            <person name="Mori K."/>
        </authorList>
    </citation>
    <scope>NUCLEOTIDE SEQUENCE [LARGE SCALE GENOMIC DNA]</scope>
    <source>
        <strain evidence="3 4">JCM 4557</strain>
    </source>
</reference>
<dbReference type="PROSITE" id="PS50194">
    <property type="entry name" value="FILAMIN_REPEAT"/>
    <property type="match status" value="1"/>
</dbReference>
<evidence type="ECO:0000259" key="2">
    <source>
        <dbReference type="Pfam" id="PF00501"/>
    </source>
</evidence>
<dbReference type="PANTHER" id="PTHR22754:SF32">
    <property type="entry name" value="DISCO-INTERACTING PROTEIN 2"/>
    <property type="match status" value="1"/>
</dbReference>
<proteinExistence type="inferred from homology"/>
<protein>
    <submittedName>
        <fullName evidence="3">AMP-binding protein</fullName>
    </submittedName>
</protein>
<dbReference type="EMBL" id="JBHMQV010000009">
    <property type="protein sequence ID" value="MFC0843801.1"/>
    <property type="molecule type" value="Genomic_DNA"/>
</dbReference>
<dbReference type="InterPro" id="IPR045851">
    <property type="entry name" value="AMP-bd_C_sf"/>
</dbReference>
<keyword evidence="4" id="KW-1185">Reference proteome</keyword>
<dbReference type="InterPro" id="IPR020845">
    <property type="entry name" value="AMP-binding_CS"/>
</dbReference>
<dbReference type="InterPro" id="IPR017868">
    <property type="entry name" value="Filamin/ABP280_repeat-like"/>
</dbReference>
<comment type="caution">
    <text evidence="3">The sequence shown here is derived from an EMBL/GenBank/DDBJ whole genome shotgun (WGS) entry which is preliminary data.</text>
</comment>
<dbReference type="PROSITE" id="PS00455">
    <property type="entry name" value="AMP_BINDING"/>
    <property type="match status" value="1"/>
</dbReference>
<accession>A0ABV6TDD5</accession>
<evidence type="ECO:0000313" key="3">
    <source>
        <dbReference type="EMBL" id="MFC0843801.1"/>
    </source>
</evidence>
<dbReference type="Gene3D" id="3.40.50.12780">
    <property type="entry name" value="N-terminal domain of ligase-like"/>
    <property type="match status" value="1"/>
</dbReference>
<comment type="similarity">
    <text evidence="1">Belongs to the ATP-dependent AMP-binding enzyme family.</text>
</comment>
<dbReference type="InterPro" id="IPR042099">
    <property type="entry name" value="ANL_N_sf"/>
</dbReference>
<sequence>MTDTLLRLMESRGSLASLTFVEEDRRLSLSDLLAESRVTAGGLISLGVAPGDRVAFIMQNGSGFLRVLFGAQYAHVVPLSLALPFGYEGVDGYVELVRGILEDADARVLVVDPELARVRRALDDALPHVRVVSADSLLATADTATVPEGAGDAEQLAYIQYTSGSTSRPKGVPLTHTNILAGLHALAASSGTTSEDRWGLWVPLFHDMGMFGVLSALSVGADVVLWRPRAGIRGPLEWLRRFAAEGCTHTGAPNFFVDALVGAAKAAKALPESADLSKVRFWGNGAEPVNARSLEEFQKTFGSWGFRPQSMCPVYGMAEATLIVTSPPPGHEPVVRWVDREALADGHFVPAAQGPDARAVVGVGHPVPGVDVRICVDGCPVPGDRAGEVEISGPPVMRGYYRREPGEERSADGWYRTGDMGVISDGELFIVGRKKDMIIVRGVNYYAEDAETVVRDLPGMFRKRCAAVPEEDHMALVVETALETEEERSALVAECHRQIRSRMGLDKVTVYLAPARFLPQTSSGKVQRRKLRSSLGELVIDACAASGGPV</sequence>
<dbReference type="RefSeq" id="WP_394317549.1">
    <property type="nucleotide sequence ID" value="NZ_JBHMQV010000009.1"/>
</dbReference>
<name>A0ABV6TDD5_9ACTN</name>
<evidence type="ECO:0000313" key="4">
    <source>
        <dbReference type="Proteomes" id="UP001589887"/>
    </source>
</evidence>
<dbReference type="PANTHER" id="PTHR22754">
    <property type="entry name" value="DISCO-INTERACTING PROTEIN 2 DIP2 -RELATED"/>
    <property type="match status" value="1"/>
</dbReference>